<dbReference type="Proteomes" id="UP000187608">
    <property type="component" value="Unassembled WGS sequence"/>
</dbReference>
<dbReference type="Pfam" id="PF00892">
    <property type="entry name" value="EamA"/>
    <property type="match status" value="1"/>
</dbReference>
<feature type="domain" description="EamA" evidence="4">
    <location>
        <begin position="2"/>
        <end position="55"/>
    </location>
</feature>
<evidence type="ECO:0000256" key="1">
    <source>
        <dbReference type="ARBA" id="ARBA00004127"/>
    </source>
</evidence>
<dbReference type="InterPro" id="IPR037185">
    <property type="entry name" value="EmrE-like"/>
</dbReference>
<sequence>MLTALQFTPVSYVAPLREISILFGTLIGVKWLNEGIGIQRVVSSVIIVAGVMMIAYTTI</sequence>
<dbReference type="GO" id="GO:0016020">
    <property type="term" value="C:membrane"/>
    <property type="evidence" value="ECO:0007669"/>
    <property type="project" value="InterPro"/>
</dbReference>
<dbReference type="InterPro" id="IPR000620">
    <property type="entry name" value="EamA_dom"/>
</dbReference>
<protein>
    <submittedName>
        <fullName evidence="5">EamA-like transporter family protein</fullName>
    </submittedName>
</protein>
<dbReference type="SUPFAM" id="SSF103481">
    <property type="entry name" value="Multidrug resistance efflux transporter EmrE"/>
    <property type="match status" value="1"/>
</dbReference>
<keyword evidence="3" id="KW-1133">Transmembrane helix</keyword>
<dbReference type="AlphaFoldDB" id="A0A1N7KSK1"/>
<comment type="subcellular location">
    <subcellularLocation>
        <location evidence="1">Endomembrane system</location>
        <topology evidence="1">Multi-pass membrane protein</topology>
    </subcellularLocation>
</comment>
<dbReference type="STRING" id="570947.SAMN05421687_11722"/>
<reference evidence="6" key="1">
    <citation type="submission" date="2017-01" db="EMBL/GenBank/DDBJ databases">
        <authorList>
            <person name="Varghese N."/>
            <person name="Submissions S."/>
        </authorList>
    </citation>
    <scope>NUCLEOTIDE SEQUENCE [LARGE SCALE GENOMIC DNA]</scope>
    <source>
        <strain evidence="6">DSM 23127</strain>
    </source>
</reference>
<evidence type="ECO:0000256" key="3">
    <source>
        <dbReference type="SAM" id="Phobius"/>
    </source>
</evidence>
<organism evidence="5 6">
    <name type="scientific">Salimicrobium flavidum</name>
    <dbReference type="NCBI Taxonomy" id="570947"/>
    <lineage>
        <taxon>Bacteria</taxon>
        <taxon>Bacillati</taxon>
        <taxon>Bacillota</taxon>
        <taxon>Bacilli</taxon>
        <taxon>Bacillales</taxon>
        <taxon>Bacillaceae</taxon>
        <taxon>Salimicrobium</taxon>
    </lineage>
</organism>
<evidence type="ECO:0000313" key="5">
    <source>
        <dbReference type="EMBL" id="SIS64535.1"/>
    </source>
</evidence>
<accession>A0A1N7KSK1</accession>
<feature type="transmembrane region" description="Helical" evidence="3">
    <location>
        <begin position="41"/>
        <end position="58"/>
    </location>
</feature>
<evidence type="ECO:0000256" key="2">
    <source>
        <dbReference type="ARBA" id="ARBA00007362"/>
    </source>
</evidence>
<comment type="similarity">
    <text evidence="2">Belongs to the EamA transporter family.</text>
</comment>
<keyword evidence="3" id="KW-0812">Transmembrane</keyword>
<keyword evidence="6" id="KW-1185">Reference proteome</keyword>
<name>A0A1N7KSK1_9BACI</name>
<proteinExistence type="inferred from homology"/>
<gene>
    <name evidence="5" type="ORF">SAMN05421687_11722</name>
</gene>
<dbReference type="OrthoDB" id="157232at2"/>
<dbReference type="EMBL" id="FTOC01000017">
    <property type="protein sequence ID" value="SIS64535.1"/>
    <property type="molecule type" value="Genomic_DNA"/>
</dbReference>
<dbReference type="Gene3D" id="1.10.3730.20">
    <property type="match status" value="1"/>
</dbReference>
<keyword evidence="3" id="KW-0472">Membrane</keyword>
<evidence type="ECO:0000313" key="6">
    <source>
        <dbReference type="Proteomes" id="UP000187608"/>
    </source>
</evidence>
<evidence type="ECO:0000259" key="4">
    <source>
        <dbReference type="Pfam" id="PF00892"/>
    </source>
</evidence>